<accession>A0AA92C437</accession>
<protein>
    <submittedName>
        <fullName evidence="7">Thiol oxidoreductase</fullName>
    </submittedName>
</protein>
<name>A0AA92C437_RHIRH</name>
<feature type="domain" description="Cytochrome c" evidence="6">
    <location>
        <begin position="374"/>
        <end position="506"/>
    </location>
</feature>
<dbReference type="PANTHER" id="PTHR30600">
    <property type="entry name" value="CYTOCHROME C PEROXIDASE-RELATED"/>
    <property type="match status" value="1"/>
</dbReference>
<dbReference type="PANTHER" id="PTHR30600:SF4">
    <property type="entry name" value="CYTOCHROME C DOMAIN-CONTAINING PROTEIN"/>
    <property type="match status" value="1"/>
</dbReference>
<dbReference type="Proteomes" id="UP000244335">
    <property type="component" value="Unassembled WGS sequence"/>
</dbReference>
<gene>
    <name evidence="7" type="ORF">DC430_06615</name>
</gene>
<dbReference type="InterPro" id="IPR036909">
    <property type="entry name" value="Cyt_c-like_dom_sf"/>
</dbReference>
<dbReference type="Pfam" id="PF06537">
    <property type="entry name" value="DHOR"/>
    <property type="match status" value="1"/>
</dbReference>
<evidence type="ECO:0000256" key="4">
    <source>
        <dbReference type="PROSITE-ProRule" id="PRU00433"/>
    </source>
</evidence>
<keyword evidence="1 4" id="KW-0349">Heme</keyword>
<reference evidence="7 8" key="1">
    <citation type="submission" date="2018-04" db="EMBL/GenBank/DDBJ databases">
        <authorList>
            <person name="Hagen T."/>
        </authorList>
    </citation>
    <scope>NUCLEOTIDE SEQUENCE [LARGE SCALE GENOMIC DNA]</scope>
    <source>
        <strain evidence="7 8">TPD7009</strain>
    </source>
</reference>
<evidence type="ECO:0000256" key="5">
    <source>
        <dbReference type="SAM" id="SignalP"/>
    </source>
</evidence>
<feature type="signal peptide" evidence="5">
    <location>
        <begin position="1"/>
        <end position="25"/>
    </location>
</feature>
<evidence type="ECO:0000256" key="1">
    <source>
        <dbReference type="ARBA" id="ARBA00022617"/>
    </source>
</evidence>
<comment type="caution">
    <text evidence="7">The sequence shown here is derived from an EMBL/GenBank/DDBJ whole genome shotgun (WGS) entry which is preliminary data.</text>
</comment>
<dbReference type="SUPFAM" id="SSF46626">
    <property type="entry name" value="Cytochrome c"/>
    <property type="match status" value="1"/>
</dbReference>
<evidence type="ECO:0000313" key="8">
    <source>
        <dbReference type="Proteomes" id="UP000244335"/>
    </source>
</evidence>
<keyword evidence="2 4" id="KW-0479">Metal-binding</keyword>
<dbReference type="InterPro" id="IPR010538">
    <property type="entry name" value="DHOR"/>
</dbReference>
<dbReference type="InterPro" id="IPR009056">
    <property type="entry name" value="Cyt_c-like_dom"/>
</dbReference>
<dbReference type="Gene3D" id="1.10.760.10">
    <property type="entry name" value="Cytochrome c-like domain"/>
    <property type="match status" value="1"/>
</dbReference>
<organism evidence="7 8">
    <name type="scientific">Rhizobium rhizogenes</name>
    <name type="common">Agrobacterium rhizogenes</name>
    <dbReference type="NCBI Taxonomy" id="359"/>
    <lineage>
        <taxon>Bacteria</taxon>
        <taxon>Pseudomonadati</taxon>
        <taxon>Pseudomonadota</taxon>
        <taxon>Alphaproteobacteria</taxon>
        <taxon>Hyphomicrobiales</taxon>
        <taxon>Rhizobiaceae</taxon>
        <taxon>Rhizobium/Agrobacterium group</taxon>
        <taxon>Rhizobium</taxon>
    </lineage>
</organism>
<evidence type="ECO:0000259" key="6">
    <source>
        <dbReference type="PROSITE" id="PS51007"/>
    </source>
</evidence>
<proteinExistence type="predicted"/>
<keyword evidence="5" id="KW-0732">Signal</keyword>
<dbReference type="AlphaFoldDB" id="A0AA92C437"/>
<evidence type="ECO:0000313" key="7">
    <source>
        <dbReference type="EMBL" id="PVE54919.1"/>
    </source>
</evidence>
<dbReference type="PROSITE" id="PS51007">
    <property type="entry name" value="CYTC"/>
    <property type="match status" value="1"/>
</dbReference>
<dbReference type="GO" id="GO:0046872">
    <property type="term" value="F:metal ion binding"/>
    <property type="evidence" value="ECO:0007669"/>
    <property type="project" value="UniProtKB-KW"/>
</dbReference>
<sequence length="506" mass="54552">MKRTDLVRLVTPTLALLVCGLPSLAADATRRDISQSDLDRVRAVTRPTTDFSKAEPFEAMSAGAATTRVAPGNTSFSQPSPDIALEQGQDFKLGHALFQKLWVSSPSSTQASDGLGPLYNARSCQTCHINDGRGRPPREGEDAVAMIARLARAPRTPEEDKLLLDHRVLNFPDVTYGAQLQNLAVPGLQAEGKLTVSYEEQAVTLGDGEIVSLRKPTYRVDGLAAGLLEATTSISPRIAQPTLGLGLIEAIAQEDILANADPEDKNGDGISGKPAFVRDHRSGTLSLGRFGWKAQNATVRDQAAMAFSHDLGISTPDAPNAYGDCTGRQTDCLAMPTGVQKRLGDTEAPSPVLDLVTVYTENLSVPARRNVDAPDVLRGKQMFYDSGCATCHTPKFVTRRNADDPLHSFQLIWPYSDFLLHDMGDGLADGQPVGDATGREWRTQPLWGIGLTGAVNGNEFYLHDGRARSPTEAILWHGGEAQKARDAFAALQKSDRQALLTFLESL</sequence>
<dbReference type="PIRSF" id="PIRSF028099">
    <property type="entry name" value="DUF1111"/>
    <property type="match status" value="1"/>
</dbReference>
<dbReference type="RefSeq" id="WP_113326114.1">
    <property type="nucleotide sequence ID" value="NZ_QDFR01000002.1"/>
</dbReference>
<evidence type="ECO:0000256" key="3">
    <source>
        <dbReference type="ARBA" id="ARBA00023004"/>
    </source>
</evidence>
<dbReference type="GO" id="GO:0020037">
    <property type="term" value="F:heme binding"/>
    <property type="evidence" value="ECO:0007669"/>
    <property type="project" value="InterPro"/>
</dbReference>
<dbReference type="GO" id="GO:0004130">
    <property type="term" value="F:cytochrome-c peroxidase activity"/>
    <property type="evidence" value="ECO:0007669"/>
    <property type="project" value="TreeGrafter"/>
</dbReference>
<evidence type="ECO:0000256" key="2">
    <source>
        <dbReference type="ARBA" id="ARBA00022723"/>
    </source>
</evidence>
<keyword evidence="3 4" id="KW-0408">Iron</keyword>
<dbReference type="GO" id="GO:0009055">
    <property type="term" value="F:electron transfer activity"/>
    <property type="evidence" value="ECO:0007669"/>
    <property type="project" value="InterPro"/>
</dbReference>
<dbReference type="InterPro" id="IPR051395">
    <property type="entry name" value="Cytochrome_c_Peroxidase/MauG"/>
</dbReference>
<feature type="chain" id="PRO_5041740994" evidence="5">
    <location>
        <begin position="26"/>
        <end position="506"/>
    </location>
</feature>
<dbReference type="EMBL" id="QDFR01000002">
    <property type="protein sequence ID" value="PVE54919.1"/>
    <property type="molecule type" value="Genomic_DNA"/>
</dbReference>